<keyword evidence="2" id="KW-0067">ATP-binding</keyword>
<dbReference type="PANTHER" id="PTHR32071">
    <property type="entry name" value="TRANSCRIPTIONAL REGULATORY PROTEIN"/>
    <property type="match status" value="1"/>
</dbReference>
<dbReference type="Pfam" id="PF02954">
    <property type="entry name" value="HTH_8"/>
    <property type="match status" value="1"/>
</dbReference>
<keyword evidence="12" id="KW-1185">Reference proteome</keyword>
<dbReference type="Proteomes" id="UP001279553">
    <property type="component" value="Unassembled WGS sequence"/>
</dbReference>
<dbReference type="Pfam" id="PF00158">
    <property type="entry name" value="Sigma54_activat"/>
    <property type="match status" value="1"/>
</dbReference>
<feature type="domain" description="Sigma-54 factor interaction" evidence="9">
    <location>
        <begin position="134"/>
        <end position="359"/>
    </location>
</feature>
<dbReference type="PROSITE" id="PS50110">
    <property type="entry name" value="RESPONSE_REGULATORY"/>
    <property type="match status" value="1"/>
</dbReference>
<dbReference type="AlphaFoldDB" id="A0AAW9DW89"/>
<dbReference type="RefSeq" id="WP_319615632.1">
    <property type="nucleotide sequence ID" value="NZ_JAWXYB010000018.1"/>
</dbReference>
<dbReference type="CDD" id="cd00156">
    <property type="entry name" value="REC"/>
    <property type="match status" value="1"/>
</dbReference>
<dbReference type="PRINTS" id="PR01590">
    <property type="entry name" value="HTHFIS"/>
</dbReference>
<evidence type="ECO:0000256" key="4">
    <source>
        <dbReference type="ARBA" id="ARBA00023015"/>
    </source>
</evidence>
<dbReference type="InterPro" id="IPR001789">
    <property type="entry name" value="Sig_transdc_resp-reg_receiver"/>
</dbReference>
<dbReference type="InterPro" id="IPR025943">
    <property type="entry name" value="Sigma_54_int_dom_ATP-bd_2"/>
</dbReference>
<keyword evidence="5" id="KW-0238">DNA-binding</keyword>
<dbReference type="SUPFAM" id="SSF46689">
    <property type="entry name" value="Homeodomain-like"/>
    <property type="match status" value="1"/>
</dbReference>
<evidence type="ECO:0000313" key="12">
    <source>
        <dbReference type="Proteomes" id="UP001279553"/>
    </source>
</evidence>
<dbReference type="Gene3D" id="3.40.50.300">
    <property type="entry name" value="P-loop containing nucleotide triphosphate hydrolases"/>
    <property type="match status" value="1"/>
</dbReference>
<dbReference type="InterPro" id="IPR027417">
    <property type="entry name" value="P-loop_NTPase"/>
</dbReference>
<name>A0AAW9DW89_ACIAO</name>
<protein>
    <submittedName>
        <fullName evidence="11">Sigma-54 dependent transcriptional regulator</fullName>
    </submittedName>
</protein>
<dbReference type="Gene3D" id="1.10.8.60">
    <property type="match status" value="1"/>
</dbReference>
<dbReference type="PROSITE" id="PS00688">
    <property type="entry name" value="SIGMA54_INTERACT_3"/>
    <property type="match status" value="1"/>
</dbReference>
<dbReference type="Pfam" id="PF25601">
    <property type="entry name" value="AAA_lid_14"/>
    <property type="match status" value="1"/>
</dbReference>
<reference evidence="11 12" key="1">
    <citation type="submission" date="2023-11" db="EMBL/GenBank/DDBJ databases">
        <title>MicrobeMod: A computational toolkit for identifying prokaryotic methylation and restriction-modification with nanopore sequencing.</title>
        <authorList>
            <person name="Crits-Christoph A."/>
            <person name="Kang S.C."/>
            <person name="Lee H."/>
            <person name="Ostrov N."/>
        </authorList>
    </citation>
    <scope>NUCLEOTIDE SEQUENCE [LARGE SCALE GENOMIC DNA]</scope>
    <source>
        <strain evidence="11 12">DSMZ 700</strain>
    </source>
</reference>
<dbReference type="EMBL" id="JAWXYB010000018">
    <property type="protein sequence ID" value="MDX5932779.1"/>
    <property type="molecule type" value="Genomic_DNA"/>
</dbReference>
<dbReference type="FunFam" id="3.40.50.300:FF:000006">
    <property type="entry name" value="DNA-binding transcriptional regulator NtrC"/>
    <property type="match status" value="1"/>
</dbReference>
<feature type="modified residue" description="4-aspartylphosphate" evidence="8">
    <location>
        <position position="52"/>
    </location>
</feature>
<dbReference type="PROSITE" id="PS50045">
    <property type="entry name" value="SIGMA54_INTERACT_4"/>
    <property type="match status" value="1"/>
</dbReference>
<evidence type="ECO:0000256" key="6">
    <source>
        <dbReference type="ARBA" id="ARBA00023159"/>
    </source>
</evidence>
<evidence type="ECO:0000313" key="11">
    <source>
        <dbReference type="EMBL" id="MDX5932779.1"/>
    </source>
</evidence>
<accession>A0AAW9DW89</accession>
<keyword evidence="6" id="KW-0010">Activator</keyword>
<keyword evidence="3" id="KW-0902">Two-component regulatory system</keyword>
<evidence type="ECO:0000259" key="9">
    <source>
        <dbReference type="PROSITE" id="PS50045"/>
    </source>
</evidence>
<dbReference type="InterPro" id="IPR058031">
    <property type="entry name" value="AAA_lid_NorR"/>
</dbReference>
<dbReference type="GO" id="GO:0006355">
    <property type="term" value="P:regulation of DNA-templated transcription"/>
    <property type="evidence" value="ECO:0007669"/>
    <property type="project" value="InterPro"/>
</dbReference>
<evidence type="ECO:0000256" key="3">
    <source>
        <dbReference type="ARBA" id="ARBA00023012"/>
    </source>
</evidence>
<dbReference type="PROSITE" id="PS00675">
    <property type="entry name" value="SIGMA54_INTERACT_1"/>
    <property type="match status" value="1"/>
</dbReference>
<dbReference type="SMART" id="SM00382">
    <property type="entry name" value="AAA"/>
    <property type="match status" value="1"/>
</dbReference>
<feature type="domain" description="Response regulatory" evidence="10">
    <location>
        <begin position="3"/>
        <end position="117"/>
    </location>
</feature>
<dbReference type="InterPro" id="IPR002197">
    <property type="entry name" value="HTH_Fis"/>
</dbReference>
<dbReference type="SUPFAM" id="SSF52172">
    <property type="entry name" value="CheY-like"/>
    <property type="match status" value="1"/>
</dbReference>
<evidence type="ECO:0000256" key="1">
    <source>
        <dbReference type="ARBA" id="ARBA00022741"/>
    </source>
</evidence>
<keyword evidence="8" id="KW-0597">Phosphoprotein</keyword>
<dbReference type="Pfam" id="PF00072">
    <property type="entry name" value="Response_reg"/>
    <property type="match status" value="1"/>
</dbReference>
<evidence type="ECO:0000256" key="5">
    <source>
        <dbReference type="ARBA" id="ARBA00023125"/>
    </source>
</evidence>
<sequence length="449" mass="47543">MAAITIIDDDAGFRESLAETLVDFGHVVTVFDRAVPAIEAIAGGCPDLVFLDLRMPGMDGIAALRAIREMRPEARVVVLTAYATGENTIEAMRLGAFDHLTKPVGREALAELLRGALRQAVAGPVVEAAVPGTIIGASPAIRDVQKRIGLAAAGEASVLILGETGVGKELVAAAIHRFSARADKPFVAVNCAAIPADLLESELFGHERGAFTGAVAARRGRFREAAGGTLLLDEIGDMPLATQAKILRVLQEREVTPLGGAAVKIDARIIAATHQDLQALVARGLFRADLYYRLAVIPIAVPPLRERGSDILLLARHVLEALRPGHPPRLTEAAERALLAHDWPGNVRELRNTLERAVSLTPSGVIEPGDLALQGKVEAKASTNLPEAVAATEIALIRAALIRAQGNRTEAARALGISRQALYDRLKRYDLETMSDFPTPPVGSSDGAG</sequence>
<dbReference type="InterPro" id="IPR025662">
    <property type="entry name" value="Sigma_54_int_dom_ATP-bd_1"/>
</dbReference>
<keyword evidence="7" id="KW-0804">Transcription</keyword>
<dbReference type="Gene3D" id="3.40.50.2300">
    <property type="match status" value="1"/>
</dbReference>
<dbReference type="GO" id="GO:0000160">
    <property type="term" value="P:phosphorelay signal transduction system"/>
    <property type="evidence" value="ECO:0007669"/>
    <property type="project" value="UniProtKB-KW"/>
</dbReference>
<keyword evidence="1" id="KW-0547">Nucleotide-binding</keyword>
<dbReference type="CDD" id="cd00009">
    <property type="entry name" value="AAA"/>
    <property type="match status" value="1"/>
</dbReference>
<dbReference type="InterPro" id="IPR002078">
    <property type="entry name" value="Sigma_54_int"/>
</dbReference>
<evidence type="ECO:0000259" key="10">
    <source>
        <dbReference type="PROSITE" id="PS50110"/>
    </source>
</evidence>
<dbReference type="Gene3D" id="1.10.10.60">
    <property type="entry name" value="Homeodomain-like"/>
    <property type="match status" value="1"/>
</dbReference>
<evidence type="ECO:0000256" key="2">
    <source>
        <dbReference type="ARBA" id="ARBA00022840"/>
    </source>
</evidence>
<comment type="caution">
    <text evidence="11">The sequence shown here is derived from an EMBL/GenBank/DDBJ whole genome shotgun (WGS) entry which is preliminary data.</text>
</comment>
<dbReference type="InterPro" id="IPR003593">
    <property type="entry name" value="AAA+_ATPase"/>
</dbReference>
<dbReference type="GO" id="GO:0005524">
    <property type="term" value="F:ATP binding"/>
    <property type="evidence" value="ECO:0007669"/>
    <property type="project" value="UniProtKB-KW"/>
</dbReference>
<dbReference type="GO" id="GO:0043565">
    <property type="term" value="F:sequence-specific DNA binding"/>
    <property type="evidence" value="ECO:0007669"/>
    <property type="project" value="InterPro"/>
</dbReference>
<dbReference type="SMART" id="SM00448">
    <property type="entry name" value="REC"/>
    <property type="match status" value="1"/>
</dbReference>
<gene>
    <name evidence="11" type="ORF">SIL87_18670</name>
</gene>
<evidence type="ECO:0000256" key="7">
    <source>
        <dbReference type="ARBA" id="ARBA00023163"/>
    </source>
</evidence>
<dbReference type="InterPro" id="IPR011006">
    <property type="entry name" value="CheY-like_superfamily"/>
</dbReference>
<keyword evidence="4" id="KW-0805">Transcription regulation</keyword>
<evidence type="ECO:0000256" key="8">
    <source>
        <dbReference type="PROSITE-ProRule" id="PRU00169"/>
    </source>
</evidence>
<proteinExistence type="predicted"/>
<dbReference type="PROSITE" id="PS00676">
    <property type="entry name" value="SIGMA54_INTERACT_2"/>
    <property type="match status" value="1"/>
</dbReference>
<organism evidence="11 12">
    <name type="scientific">Acidiphilium acidophilum</name>
    <name type="common">Thiobacillus acidophilus</name>
    <dbReference type="NCBI Taxonomy" id="76588"/>
    <lineage>
        <taxon>Bacteria</taxon>
        <taxon>Pseudomonadati</taxon>
        <taxon>Pseudomonadota</taxon>
        <taxon>Alphaproteobacteria</taxon>
        <taxon>Acetobacterales</taxon>
        <taxon>Acidocellaceae</taxon>
        <taxon>Acidiphilium</taxon>
    </lineage>
</organism>
<dbReference type="SUPFAM" id="SSF52540">
    <property type="entry name" value="P-loop containing nucleoside triphosphate hydrolases"/>
    <property type="match status" value="1"/>
</dbReference>
<dbReference type="InterPro" id="IPR009057">
    <property type="entry name" value="Homeodomain-like_sf"/>
</dbReference>
<dbReference type="InterPro" id="IPR025944">
    <property type="entry name" value="Sigma_54_int_dom_CS"/>
</dbReference>